<evidence type="ECO:0000259" key="4">
    <source>
        <dbReference type="Pfam" id="PF00294"/>
    </source>
</evidence>
<dbReference type="GO" id="GO:0046872">
    <property type="term" value="F:metal ion binding"/>
    <property type="evidence" value="ECO:0007669"/>
    <property type="project" value="UniProtKB-KW"/>
</dbReference>
<dbReference type="PANTHER" id="PTHR42909:SF1">
    <property type="entry name" value="CARBOHYDRATE KINASE PFKB DOMAIN-CONTAINING PROTEIN"/>
    <property type="match status" value="1"/>
</dbReference>
<dbReference type="GO" id="GO:0006796">
    <property type="term" value="P:phosphate-containing compound metabolic process"/>
    <property type="evidence" value="ECO:0007669"/>
    <property type="project" value="UniProtKB-ARBA"/>
</dbReference>
<dbReference type="AlphaFoldDB" id="A0A9N9WQH5"/>
<dbReference type="GO" id="GO:0016798">
    <property type="term" value="F:hydrolase activity, acting on glycosyl bonds"/>
    <property type="evidence" value="ECO:0007669"/>
    <property type="project" value="TreeGrafter"/>
</dbReference>
<dbReference type="PROSITE" id="PS00584">
    <property type="entry name" value="PFKB_KINASES_2"/>
    <property type="match status" value="1"/>
</dbReference>
<dbReference type="GO" id="GO:0016301">
    <property type="term" value="F:kinase activity"/>
    <property type="evidence" value="ECO:0007669"/>
    <property type="project" value="UniProtKB-KW"/>
</dbReference>
<feature type="domain" description="Carbohydrate kinase PfkB" evidence="4">
    <location>
        <begin position="9"/>
        <end position="313"/>
    </location>
</feature>
<proteinExistence type="predicted"/>
<dbReference type="Pfam" id="PF00294">
    <property type="entry name" value="PfkB"/>
    <property type="match status" value="1"/>
</dbReference>
<dbReference type="CDD" id="cd01941">
    <property type="entry name" value="YeiC_kinase_like"/>
    <property type="match status" value="1"/>
</dbReference>
<reference evidence="5" key="2">
    <citation type="submission" date="2022-10" db="EMBL/GenBank/DDBJ databases">
        <authorList>
            <consortium name="ENA_rothamsted_submissions"/>
            <consortium name="culmorum"/>
            <person name="King R."/>
        </authorList>
    </citation>
    <scope>NUCLEOTIDE SEQUENCE</scope>
</reference>
<evidence type="ECO:0000256" key="2">
    <source>
        <dbReference type="ARBA" id="ARBA00022723"/>
    </source>
</evidence>
<reference evidence="5" key="1">
    <citation type="submission" date="2022-01" db="EMBL/GenBank/DDBJ databases">
        <authorList>
            <person name="King R."/>
        </authorList>
    </citation>
    <scope>NUCLEOTIDE SEQUENCE</scope>
</reference>
<keyword evidence="6" id="KW-1185">Reference proteome</keyword>
<dbReference type="Gene3D" id="3.40.1190.20">
    <property type="match status" value="1"/>
</dbReference>
<organism evidence="5 6">
    <name type="scientific">Chironomus riparius</name>
    <dbReference type="NCBI Taxonomy" id="315576"/>
    <lineage>
        <taxon>Eukaryota</taxon>
        <taxon>Metazoa</taxon>
        <taxon>Ecdysozoa</taxon>
        <taxon>Arthropoda</taxon>
        <taxon>Hexapoda</taxon>
        <taxon>Insecta</taxon>
        <taxon>Pterygota</taxon>
        <taxon>Neoptera</taxon>
        <taxon>Endopterygota</taxon>
        <taxon>Diptera</taxon>
        <taxon>Nematocera</taxon>
        <taxon>Chironomoidea</taxon>
        <taxon>Chironomidae</taxon>
        <taxon>Chironominae</taxon>
        <taxon>Chironomus</taxon>
    </lineage>
</organism>
<evidence type="ECO:0000313" key="6">
    <source>
        <dbReference type="Proteomes" id="UP001153620"/>
    </source>
</evidence>
<dbReference type="PANTHER" id="PTHR42909">
    <property type="entry name" value="ZGC:136858"/>
    <property type="match status" value="1"/>
</dbReference>
<dbReference type="InterPro" id="IPR011611">
    <property type="entry name" value="PfkB_dom"/>
</dbReference>
<keyword evidence="2" id="KW-0479">Metal-binding</keyword>
<dbReference type="InterPro" id="IPR002173">
    <property type="entry name" value="Carboh/pur_kinase_PfkB_CS"/>
</dbReference>
<dbReference type="GO" id="GO:0005737">
    <property type="term" value="C:cytoplasm"/>
    <property type="evidence" value="ECO:0007669"/>
    <property type="project" value="TreeGrafter"/>
</dbReference>
<evidence type="ECO:0000256" key="3">
    <source>
        <dbReference type="ARBA" id="ARBA00022777"/>
    </source>
</evidence>
<evidence type="ECO:0000313" key="5">
    <source>
        <dbReference type="EMBL" id="CAG9804964.1"/>
    </source>
</evidence>
<gene>
    <name evidence="5" type="ORF">CHIRRI_LOCUS7841</name>
</gene>
<sequence>MYLNGATYKAKTTFSPGGVARNIAEGLYKLNGSVSLISAFGDDQNGEVLRKTLPSEATQSCQVSSTFATASCAVILDKLRDCKIYVGDMDIHREITPELIYANVDLIKHAPLICIDANLSHETIDAILLLAGRYNKPVFYEPTDMLIAGKPFELDPQQYRQIKFMTPNIYELRKIVQTLKPSTEASTPFWAHDNDLKIDKFSDEIAELCDKLHNDIDNIMVTAGSHGIFIKRFGTSDDKFFTNDLQYIQRGTKKDHKLRHYPATIENNVKSSSGAGDAFSAGFITAMLKRKSEAICVSVGFEAALASLRSVNTVPKEFFNMSHSCWNNGAKFNDF</sequence>
<dbReference type="EMBL" id="OU895878">
    <property type="protein sequence ID" value="CAG9804964.1"/>
    <property type="molecule type" value="Genomic_DNA"/>
</dbReference>
<name>A0A9N9WQH5_9DIPT</name>
<keyword evidence="3" id="KW-0418">Kinase</keyword>
<accession>A0A9N9WQH5</accession>
<dbReference type="GO" id="GO:0004730">
    <property type="term" value="F:pseudouridylate synthase activity"/>
    <property type="evidence" value="ECO:0007669"/>
    <property type="project" value="TreeGrafter"/>
</dbReference>
<protein>
    <recommendedName>
        <fullName evidence="4">Carbohydrate kinase PfkB domain-containing protein</fullName>
    </recommendedName>
</protein>
<keyword evidence="1" id="KW-0808">Transferase</keyword>
<dbReference type="InterPro" id="IPR029056">
    <property type="entry name" value="Ribokinase-like"/>
</dbReference>
<dbReference type="SUPFAM" id="SSF53613">
    <property type="entry name" value="Ribokinase-like"/>
    <property type="match status" value="1"/>
</dbReference>
<dbReference type="OrthoDB" id="198885at2759"/>
<evidence type="ECO:0000256" key="1">
    <source>
        <dbReference type="ARBA" id="ARBA00022679"/>
    </source>
</evidence>
<dbReference type="Proteomes" id="UP001153620">
    <property type="component" value="Chromosome 2"/>
</dbReference>